<dbReference type="EMBL" id="JAAGBB010000116">
    <property type="protein sequence ID" value="MBR0669442.1"/>
    <property type="molecule type" value="Genomic_DNA"/>
</dbReference>
<evidence type="ECO:0000313" key="1">
    <source>
        <dbReference type="EMBL" id="MBR0669442.1"/>
    </source>
</evidence>
<proteinExistence type="predicted"/>
<organism evidence="1 2">
    <name type="scientific">Plastoroseomonas hellenica</name>
    <dbReference type="NCBI Taxonomy" id="2687306"/>
    <lineage>
        <taxon>Bacteria</taxon>
        <taxon>Pseudomonadati</taxon>
        <taxon>Pseudomonadota</taxon>
        <taxon>Alphaproteobacteria</taxon>
        <taxon>Acetobacterales</taxon>
        <taxon>Acetobacteraceae</taxon>
        <taxon>Plastoroseomonas</taxon>
    </lineage>
</organism>
<dbReference type="Proteomes" id="UP001196870">
    <property type="component" value="Unassembled WGS sequence"/>
</dbReference>
<comment type="caution">
    <text evidence="1">The sequence shown here is derived from an EMBL/GenBank/DDBJ whole genome shotgun (WGS) entry which is preliminary data.</text>
</comment>
<name>A0ABS5FA68_9PROT</name>
<keyword evidence="2" id="KW-1185">Reference proteome</keyword>
<dbReference type="RefSeq" id="WP_211858478.1">
    <property type="nucleotide sequence ID" value="NZ_JAAGBB010000116.1"/>
</dbReference>
<sequence>MMTAEMTPAAPAILRSLDAGAAATPVSLASRVRRLIQAAAVRRAIRALAARHAATRSAAAVAALDDHIRRDIGLPRREPVRHEAGFWLV</sequence>
<evidence type="ECO:0008006" key="3">
    <source>
        <dbReference type="Google" id="ProtNLM"/>
    </source>
</evidence>
<reference evidence="2" key="1">
    <citation type="journal article" date="2021" name="Syst. Appl. Microbiol.">
        <title>Roseomonas hellenica sp. nov., isolated from roots of wild-growing Alkanna tinctoria.</title>
        <authorList>
            <person name="Rat A."/>
            <person name="Naranjo H.D."/>
            <person name="Lebbe L."/>
            <person name="Cnockaert M."/>
            <person name="Krigas N."/>
            <person name="Grigoriadou K."/>
            <person name="Maloupa E."/>
            <person name="Willems A."/>
        </authorList>
    </citation>
    <scope>NUCLEOTIDE SEQUENCE [LARGE SCALE GENOMIC DNA]</scope>
    <source>
        <strain evidence="2">LMG 31523</strain>
    </source>
</reference>
<evidence type="ECO:0000313" key="2">
    <source>
        <dbReference type="Proteomes" id="UP001196870"/>
    </source>
</evidence>
<accession>A0ABS5FA68</accession>
<gene>
    <name evidence="1" type="ORF">GXW71_34180</name>
</gene>
<protein>
    <recommendedName>
        <fullName evidence="3">DUF1127 domain-containing protein</fullName>
    </recommendedName>
</protein>